<gene>
    <name evidence="4" type="ORF">Pla52n_52360</name>
</gene>
<feature type="domain" description="Aerotolerance regulator N-terminal" evidence="2">
    <location>
        <begin position="1"/>
        <end position="76"/>
    </location>
</feature>
<keyword evidence="1" id="KW-0472">Membrane</keyword>
<dbReference type="SUPFAM" id="SSF53300">
    <property type="entry name" value="vWA-like"/>
    <property type="match status" value="1"/>
</dbReference>
<dbReference type="InterPro" id="IPR024163">
    <property type="entry name" value="Aerotolerance_reg_N"/>
</dbReference>
<dbReference type="Gene3D" id="3.40.50.410">
    <property type="entry name" value="von Willebrand factor, type A domain"/>
    <property type="match status" value="1"/>
</dbReference>
<dbReference type="Proteomes" id="UP000320176">
    <property type="component" value="Unassembled WGS sequence"/>
</dbReference>
<dbReference type="Pfam" id="PF13519">
    <property type="entry name" value="VWA_2"/>
    <property type="match status" value="1"/>
</dbReference>
<evidence type="ECO:0008006" key="6">
    <source>
        <dbReference type="Google" id="ProtNLM"/>
    </source>
</evidence>
<feature type="transmembrane region" description="Helical" evidence="1">
    <location>
        <begin position="676"/>
        <end position="698"/>
    </location>
</feature>
<organism evidence="4 5">
    <name type="scientific">Stieleria varia</name>
    <dbReference type="NCBI Taxonomy" id="2528005"/>
    <lineage>
        <taxon>Bacteria</taxon>
        <taxon>Pseudomonadati</taxon>
        <taxon>Planctomycetota</taxon>
        <taxon>Planctomycetia</taxon>
        <taxon>Pirellulales</taxon>
        <taxon>Pirellulaceae</taxon>
        <taxon>Stieleria</taxon>
    </lineage>
</organism>
<evidence type="ECO:0000259" key="3">
    <source>
        <dbReference type="Pfam" id="PF13519"/>
    </source>
</evidence>
<feature type="transmembrane region" description="Helical" evidence="1">
    <location>
        <begin position="56"/>
        <end position="78"/>
    </location>
</feature>
<dbReference type="Pfam" id="PF07584">
    <property type="entry name" value="BatA"/>
    <property type="match status" value="1"/>
</dbReference>
<dbReference type="NCBIfam" id="TIGR02226">
    <property type="entry name" value="two_anch"/>
    <property type="match status" value="1"/>
</dbReference>
<accession>A0A5C6A4V4</accession>
<evidence type="ECO:0000313" key="4">
    <source>
        <dbReference type="EMBL" id="TWT94415.1"/>
    </source>
</evidence>
<dbReference type="InterPro" id="IPR011933">
    <property type="entry name" value="Double_TM_dom"/>
</dbReference>
<sequence length="700" mass="76012">MFVNPILLVVGLLGAAVPVVVHFMTRPKPQRMPLSTIRLVSDALHQRRSQDRLRDFLVLLFRSLAVAMLAIAIARPLLNSDRNHVEDDQAERVKIVLLDASQSMAAIDGAATRFDQARAAAARELQYKPGLEANLLFAAHRTDPVFQSPSANFGLLRERLSDARVSSTGFDVAIAFESVSKQFAKSRPTATRELVIVSDFQRSSWARADFKSLPEDTTVTMIPISGEKPLGNLAIEQVRLSSQPTLGKPVTMLVDIANHSDDSRKVQCRLELERINQQAEITLDPQSQSTLQIPVTWQGSGWQTGVVKLVDNNDALPADDMVPLAFGVRPEQRLAIVTEASDRAASGAYFISQVLTRSDQDDGDADELLVTVSPSTLDTPLAQAAQVWIVTDVESWDTAVVKRAVTWLKRGKSMLYVARGPSDANNLQAMKQELGSDMQPPVELIASLESGRRKDLKIQEMDSQSEPFRAFGDSLKVTTASWRFAGGLPTRTLADANVDSISATLSDRSALLYFTQVGAGQLAVLNADLSKSNVAFQAGFVPLLVETINRLSDVGGNAAGTVAGNPIVRALPSDAGTLDEIVINADGYAQDEMPQAGRILNQDGMLVWSWPTTDQTGVYRVTDASDRTLWAEAVRSDPAEQDLRTISEDVLSSRLSGGRVLEFDAAGGDTTQGDSLWVWAALAMLGCVVTELGTLIFFRS</sequence>
<dbReference type="PANTHER" id="PTHR37464">
    <property type="entry name" value="BLL2463 PROTEIN"/>
    <property type="match status" value="1"/>
</dbReference>
<feature type="transmembrane region" description="Helical" evidence="1">
    <location>
        <begin position="6"/>
        <end position="25"/>
    </location>
</feature>
<dbReference type="AlphaFoldDB" id="A0A5C6A4V4"/>
<keyword evidence="1" id="KW-0812">Transmembrane</keyword>
<evidence type="ECO:0000256" key="1">
    <source>
        <dbReference type="SAM" id="Phobius"/>
    </source>
</evidence>
<dbReference type="EMBL" id="SJPN01000007">
    <property type="protein sequence ID" value="TWT94415.1"/>
    <property type="molecule type" value="Genomic_DNA"/>
</dbReference>
<comment type="caution">
    <text evidence="4">The sequence shown here is derived from an EMBL/GenBank/DDBJ whole genome shotgun (WGS) entry which is preliminary data.</text>
</comment>
<name>A0A5C6A4V4_9BACT</name>
<protein>
    <recommendedName>
        <fullName evidence="6">Aerotolerance regulator N-terminal domain-containing protein</fullName>
    </recommendedName>
</protein>
<keyword evidence="5" id="KW-1185">Reference proteome</keyword>
<evidence type="ECO:0000259" key="2">
    <source>
        <dbReference type="Pfam" id="PF07584"/>
    </source>
</evidence>
<proteinExistence type="predicted"/>
<reference evidence="4 5" key="1">
    <citation type="submission" date="2019-02" db="EMBL/GenBank/DDBJ databases">
        <title>Deep-cultivation of Planctomycetes and their phenomic and genomic characterization uncovers novel biology.</title>
        <authorList>
            <person name="Wiegand S."/>
            <person name="Jogler M."/>
            <person name="Boedeker C."/>
            <person name="Pinto D."/>
            <person name="Vollmers J."/>
            <person name="Rivas-Marin E."/>
            <person name="Kohn T."/>
            <person name="Peeters S.H."/>
            <person name="Heuer A."/>
            <person name="Rast P."/>
            <person name="Oberbeckmann S."/>
            <person name="Bunk B."/>
            <person name="Jeske O."/>
            <person name="Meyerdierks A."/>
            <person name="Storesund J.E."/>
            <person name="Kallscheuer N."/>
            <person name="Luecker S."/>
            <person name="Lage O.M."/>
            <person name="Pohl T."/>
            <person name="Merkel B.J."/>
            <person name="Hornburger P."/>
            <person name="Mueller R.-W."/>
            <person name="Bruemmer F."/>
            <person name="Labrenz M."/>
            <person name="Spormann A.M."/>
            <person name="Op Den Camp H."/>
            <person name="Overmann J."/>
            <person name="Amann R."/>
            <person name="Jetten M.S.M."/>
            <person name="Mascher T."/>
            <person name="Medema M.H."/>
            <person name="Devos D.P."/>
            <person name="Kaster A.-K."/>
            <person name="Ovreas L."/>
            <person name="Rohde M."/>
            <person name="Galperin M.Y."/>
            <person name="Jogler C."/>
        </authorList>
    </citation>
    <scope>NUCLEOTIDE SEQUENCE [LARGE SCALE GENOMIC DNA]</scope>
    <source>
        <strain evidence="4 5">Pla52n</strain>
    </source>
</reference>
<dbReference type="InterPro" id="IPR036465">
    <property type="entry name" value="vWFA_dom_sf"/>
</dbReference>
<evidence type="ECO:0000313" key="5">
    <source>
        <dbReference type="Proteomes" id="UP000320176"/>
    </source>
</evidence>
<feature type="domain" description="VWFA" evidence="3">
    <location>
        <begin position="95"/>
        <end position="200"/>
    </location>
</feature>
<keyword evidence="1" id="KW-1133">Transmembrane helix</keyword>
<dbReference type="InterPro" id="IPR002035">
    <property type="entry name" value="VWF_A"/>
</dbReference>
<dbReference type="PANTHER" id="PTHR37464:SF1">
    <property type="entry name" value="BLL2463 PROTEIN"/>
    <property type="match status" value="1"/>
</dbReference>